<dbReference type="Pfam" id="PF01416">
    <property type="entry name" value="PseudoU_synth_1"/>
    <property type="match status" value="2"/>
</dbReference>
<comment type="similarity">
    <text evidence="1 4 7">Belongs to the tRNA pseudouridine synthase TruA family.</text>
</comment>
<protein>
    <recommendedName>
        <fullName evidence="4">tRNA pseudouridine synthase A</fullName>
        <ecNumber evidence="4">5.4.99.12</ecNumber>
    </recommendedName>
    <alternativeName>
        <fullName evidence="4">tRNA pseudouridine(38-40) synthase</fullName>
    </alternativeName>
    <alternativeName>
        <fullName evidence="4">tRNA pseudouridylate synthase I</fullName>
    </alternativeName>
    <alternativeName>
        <fullName evidence="4">tRNA-uridine isomerase I</fullName>
    </alternativeName>
</protein>
<evidence type="ECO:0000256" key="3">
    <source>
        <dbReference type="ARBA" id="ARBA00023235"/>
    </source>
</evidence>
<dbReference type="HAMAP" id="MF_00171">
    <property type="entry name" value="TruA"/>
    <property type="match status" value="1"/>
</dbReference>
<reference evidence="10" key="1">
    <citation type="submission" date="2013-03" db="EMBL/GenBank/DDBJ databases">
        <title>Genome sequence of Chthonomonas calidirosea, the first sequenced genome from the Armatimonadetes phylum (formally candidate division OP10).</title>
        <authorList>
            <person name="Lee K.C.Y."/>
            <person name="Morgan X.C."/>
            <person name="Dunfield P.F."/>
            <person name="Tamas I."/>
            <person name="Houghton K.M."/>
            <person name="Vyssotski M."/>
            <person name="Ryan J.L.J."/>
            <person name="Lagutin K."/>
            <person name="McDonald I.R."/>
            <person name="Stott M.B."/>
        </authorList>
    </citation>
    <scope>NUCLEOTIDE SEQUENCE [LARGE SCALE GENOMIC DNA]</scope>
    <source>
        <strain evidence="10">DSM 23976 / ICMP 18418 / T49</strain>
    </source>
</reference>
<dbReference type="InterPro" id="IPR020095">
    <property type="entry name" value="PsdUridine_synth_TruA_C"/>
</dbReference>
<evidence type="ECO:0000256" key="5">
    <source>
        <dbReference type="PIRSR" id="PIRSR001430-1"/>
    </source>
</evidence>
<dbReference type="EMBL" id="HF951689">
    <property type="protein sequence ID" value="CCW36678.1"/>
    <property type="molecule type" value="Genomic_DNA"/>
</dbReference>
<feature type="binding site" evidence="4 6">
    <location>
        <position position="113"/>
    </location>
    <ligand>
        <name>substrate</name>
    </ligand>
</feature>
<evidence type="ECO:0000313" key="9">
    <source>
        <dbReference type="EMBL" id="CCW36678.1"/>
    </source>
</evidence>
<dbReference type="Gene3D" id="3.30.70.660">
    <property type="entry name" value="Pseudouridine synthase I, catalytic domain, C-terminal subdomain"/>
    <property type="match status" value="1"/>
</dbReference>
<dbReference type="InterPro" id="IPR020097">
    <property type="entry name" value="PsdUridine_synth_TruA_a/b_dom"/>
</dbReference>
<dbReference type="InParanoid" id="S0F084"/>
<gene>
    <name evidence="4" type="primary">truA</name>
    <name evidence="9" type="ORF">CCALI_02893</name>
</gene>
<comment type="caution">
    <text evidence="4">Lacks conserved residue(s) required for the propagation of feature annotation.</text>
</comment>
<evidence type="ECO:0000256" key="4">
    <source>
        <dbReference type="HAMAP-Rule" id="MF_00171"/>
    </source>
</evidence>
<dbReference type="GO" id="GO:0003723">
    <property type="term" value="F:RNA binding"/>
    <property type="evidence" value="ECO:0007669"/>
    <property type="project" value="InterPro"/>
</dbReference>
<dbReference type="InterPro" id="IPR001406">
    <property type="entry name" value="PsdUridine_synth_TruA"/>
</dbReference>
<dbReference type="GO" id="GO:0031119">
    <property type="term" value="P:tRNA pseudouridine synthesis"/>
    <property type="evidence" value="ECO:0007669"/>
    <property type="project" value="UniProtKB-UniRule"/>
</dbReference>
<dbReference type="FunFam" id="3.30.70.580:FF:000001">
    <property type="entry name" value="tRNA pseudouridine synthase A"/>
    <property type="match status" value="1"/>
</dbReference>
<comment type="catalytic activity">
    <reaction evidence="4 7">
        <text>uridine(38/39/40) in tRNA = pseudouridine(38/39/40) in tRNA</text>
        <dbReference type="Rhea" id="RHEA:22376"/>
        <dbReference type="Rhea" id="RHEA-COMP:10085"/>
        <dbReference type="Rhea" id="RHEA-COMP:10087"/>
        <dbReference type="ChEBI" id="CHEBI:65314"/>
        <dbReference type="ChEBI" id="CHEBI:65315"/>
        <dbReference type="EC" id="5.4.99.12"/>
    </reaction>
</comment>
<evidence type="ECO:0000313" key="10">
    <source>
        <dbReference type="Proteomes" id="UP000014227"/>
    </source>
</evidence>
<dbReference type="InterPro" id="IPR020094">
    <property type="entry name" value="TruA/RsuA/RluB/E/F_N"/>
</dbReference>
<dbReference type="CDD" id="cd02570">
    <property type="entry name" value="PseudoU_synth_EcTruA"/>
    <property type="match status" value="1"/>
</dbReference>
<feature type="domain" description="Pseudouridine synthase I TruA alpha/beta" evidence="8">
    <location>
        <begin position="9"/>
        <end position="107"/>
    </location>
</feature>
<keyword evidence="10" id="KW-1185">Reference proteome</keyword>
<dbReference type="HOGENOM" id="CLU_014673_0_1_0"/>
<comment type="subunit">
    <text evidence="4">Homodimer.</text>
</comment>
<dbReference type="InterPro" id="IPR020103">
    <property type="entry name" value="PsdUridine_synth_cat_dom_sf"/>
</dbReference>
<feature type="active site" description="Nucleophile" evidence="4 5">
    <location>
        <position position="55"/>
    </location>
</feature>
<feature type="domain" description="Pseudouridine synthase I TruA alpha/beta" evidence="8">
    <location>
        <begin position="150"/>
        <end position="247"/>
    </location>
</feature>
<accession>S0F084</accession>
<dbReference type="SUPFAM" id="SSF55120">
    <property type="entry name" value="Pseudouridine synthase"/>
    <property type="match status" value="1"/>
</dbReference>
<dbReference type="PANTHER" id="PTHR11142">
    <property type="entry name" value="PSEUDOURIDYLATE SYNTHASE"/>
    <property type="match status" value="1"/>
</dbReference>
<evidence type="ECO:0000256" key="6">
    <source>
        <dbReference type="PIRSR" id="PIRSR001430-2"/>
    </source>
</evidence>
<dbReference type="GO" id="GO:0160147">
    <property type="term" value="F:tRNA pseudouridine(38-40) synthase activity"/>
    <property type="evidence" value="ECO:0007669"/>
    <property type="project" value="UniProtKB-EC"/>
</dbReference>
<evidence type="ECO:0000259" key="8">
    <source>
        <dbReference type="Pfam" id="PF01416"/>
    </source>
</evidence>
<keyword evidence="3 4" id="KW-0413">Isomerase</keyword>
<dbReference type="KEGG" id="ccz:CCALI_02893"/>
<evidence type="ECO:0000256" key="7">
    <source>
        <dbReference type="RuleBase" id="RU003792"/>
    </source>
</evidence>
<dbReference type="PATRIC" id="fig|1303518.3.peg.2997"/>
<dbReference type="STRING" id="454171.CP488_01195"/>
<keyword evidence="2 4" id="KW-0819">tRNA processing</keyword>
<dbReference type="RefSeq" id="WP_016484182.1">
    <property type="nucleotide sequence ID" value="NC_021487.1"/>
</dbReference>
<dbReference type="PANTHER" id="PTHR11142:SF0">
    <property type="entry name" value="TRNA PSEUDOURIDINE SYNTHASE-LIKE 1"/>
    <property type="match status" value="1"/>
</dbReference>
<dbReference type="OrthoDB" id="9811823at2"/>
<dbReference type="AlphaFoldDB" id="S0F084"/>
<dbReference type="Proteomes" id="UP000014227">
    <property type="component" value="Chromosome I"/>
</dbReference>
<dbReference type="FunCoup" id="S0F084">
    <property type="interactions" value="449"/>
</dbReference>
<sequence>MGRLVHVRAVVEYDGTDFSGFQRQRHARTVQEVLEEAIAKRLGQPLHFACAGRTDAGVHALGQVVSFDCETRVPSERMAVALNSVLPPDVCVKQAEEVDPSFHARYSASSRVYLYVILNRSTPSALLHRYSAFCSAPLDVEAMRKAGNCLLGEHDFASFANELLPGEPTARELMACHIRRRGELVTIRVEANAFLRGMVRTIVGTLMEIGKGKRAWEDVPCLLAARDRRLAGPTAPPQGLFLLHVRYGQRKRYGEQKDKDSCEEYGE</sequence>
<dbReference type="eggNOG" id="COG0101">
    <property type="taxonomic scope" value="Bacteria"/>
</dbReference>
<comment type="function">
    <text evidence="4">Formation of pseudouridine at positions 38, 39 and 40 in the anticodon stem and loop of transfer RNAs.</text>
</comment>
<dbReference type="Gene3D" id="3.30.70.580">
    <property type="entry name" value="Pseudouridine synthase I, catalytic domain, N-terminal subdomain"/>
    <property type="match status" value="1"/>
</dbReference>
<dbReference type="PIRSF" id="PIRSF001430">
    <property type="entry name" value="tRNA_psdUrid_synth"/>
    <property type="match status" value="1"/>
</dbReference>
<proteinExistence type="inferred from homology"/>
<dbReference type="EC" id="5.4.99.12" evidence="4"/>
<evidence type="ECO:0000256" key="1">
    <source>
        <dbReference type="ARBA" id="ARBA00009375"/>
    </source>
</evidence>
<evidence type="ECO:0000256" key="2">
    <source>
        <dbReference type="ARBA" id="ARBA00022694"/>
    </source>
</evidence>
<dbReference type="NCBIfam" id="TIGR00071">
    <property type="entry name" value="hisT_truA"/>
    <property type="match status" value="1"/>
</dbReference>
<organism evidence="9 10">
    <name type="scientific">Chthonomonas calidirosea (strain DSM 23976 / ICMP 18418 / T49)</name>
    <dbReference type="NCBI Taxonomy" id="1303518"/>
    <lineage>
        <taxon>Bacteria</taxon>
        <taxon>Bacillati</taxon>
        <taxon>Armatimonadota</taxon>
        <taxon>Chthonomonadia</taxon>
        <taxon>Chthonomonadales</taxon>
        <taxon>Chthonomonadaceae</taxon>
        <taxon>Chthonomonas</taxon>
    </lineage>
</organism>
<name>S0F084_CHTCT</name>